<feature type="region of interest" description="Disordered" evidence="1">
    <location>
        <begin position="173"/>
        <end position="214"/>
    </location>
</feature>
<organism evidence="2 3">
    <name type="scientific">Actinidia rufa</name>
    <dbReference type="NCBI Taxonomy" id="165716"/>
    <lineage>
        <taxon>Eukaryota</taxon>
        <taxon>Viridiplantae</taxon>
        <taxon>Streptophyta</taxon>
        <taxon>Embryophyta</taxon>
        <taxon>Tracheophyta</taxon>
        <taxon>Spermatophyta</taxon>
        <taxon>Magnoliopsida</taxon>
        <taxon>eudicotyledons</taxon>
        <taxon>Gunneridae</taxon>
        <taxon>Pentapetalae</taxon>
        <taxon>asterids</taxon>
        <taxon>Ericales</taxon>
        <taxon>Actinidiaceae</taxon>
        <taxon>Actinidia</taxon>
    </lineage>
</organism>
<reference evidence="2 3" key="1">
    <citation type="submission" date="2019-07" db="EMBL/GenBank/DDBJ databases">
        <title>De Novo Assembly of kiwifruit Actinidia rufa.</title>
        <authorList>
            <person name="Sugita-Konishi S."/>
            <person name="Sato K."/>
            <person name="Mori E."/>
            <person name="Abe Y."/>
            <person name="Kisaki G."/>
            <person name="Hamano K."/>
            <person name="Suezawa K."/>
            <person name="Otani M."/>
            <person name="Fukuda T."/>
            <person name="Manabe T."/>
            <person name="Gomi K."/>
            <person name="Tabuchi M."/>
            <person name="Akimitsu K."/>
            <person name="Kataoka I."/>
        </authorList>
    </citation>
    <scope>NUCLEOTIDE SEQUENCE [LARGE SCALE GENOMIC DNA]</scope>
    <source>
        <strain evidence="3">cv. Fuchu</strain>
    </source>
</reference>
<accession>A0A7J0EYV1</accession>
<dbReference type="EMBL" id="BJWL01000007">
    <property type="protein sequence ID" value="GFY91553.1"/>
    <property type="molecule type" value="Genomic_DNA"/>
</dbReference>
<keyword evidence="3" id="KW-1185">Reference proteome</keyword>
<sequence>MPPLRLGRLARQPILRLSFKMPPFPIQYNLRTGGRACQVITGKKARHISISVNSAKGSSTSCEDFYREEKCVDELCKAQCKTNSLENDLKRKTTNFSKAVNDLNKEKEALTQLLERVKELEATRGAKYRLSFDQDSHEAWSNPALPSMYSPAPAPYLSLNLLGFNDEEYMKEGVLEDGEENTENSPATDLDSAKAYANGDGENIKGGDAVNAPE</sequence>
<name>A0A7J0EYV1_9ERIC</name>
<evidence type="ECO:0000313" key="3">
    <source>
        <dbReference type="Proteomes" id="UP000585474"/>
    </source>
</evidence>
<proteinExistence type="predicted"/>
<evidence type="ECO:0000313" key="2">
    <source>
        <dbReference type="EMBL" id="GFY91553.1"/>
    </source>
</evidence>
<protein>
    <submittedName>
        <fullName evidence="2">Uncharacterized protein</fullName>
    </submittedName>
</protein>
<gene>
    <name evidence="2" type="ORF">Acr_07g0017490</name>
</gene>
<dbReference type="AlphaFoldDB" id="A0A7J0EYV1"/>
<comment type="caution">
    <text evidence="2">The sequence shown here is derived from an EMBL/GenBank/DDBJ whole genome shotgun (WGS) entry which is preliminary data.</text>
</comment>
<dbReference type="Proteomes" id="UP000585474">
    <property type="component" value="Unassembled WGS sequence"/>
</dbReference>
<evidence type="ECO:0000256" key="1">
    <source>
        <dbReference type="SAM" id="MobiDB-lite"/>
    </source>
</evidence>